<dbReference type="Proteomes" id="UP000580250">
    <property type="component" value="Unassembled WGS sequence"/>
</dbReference>
<name>A0A6V7UFK7_MELEN</name>
<protein>
    <submittedName>
        <fullName evidence="1">Uncharacterized protein</fullName>
    </submittedName>
</protein>
<comment type="caution">
    <text evidence="1">The sequence shown here is derived from an EMBL/GenBank/DDBJ whole genome shotgun (WGS) entry which is preliminary data.</text>
</comment>
<sequence>MLVEVVEVKEEKKWEEEKDFVVFVEANPVTRIFFEKGRGAREGPMKKN</sequence>
<evidence type="ECO:0000313" key="2">
    <source>
        <dbReference type="Proteomes" id="UP000580250"/>
    </source>
</evidence>
<dbReference type="AlphaFoldDB" id="A0A6V7UFK7"/>
<organism evidence="1 2">
    <name type="scientific">Meloidogyne enterolobii</name>
    <name type="common">Root-knot nematode worm</name>
    <name type="synonym">Meloidogyne mayaguensis</name>
    <dbReference type="NCBI Taxonomy" id="390850"/>
    <lineage>
        <taxon>Eukaryota</taxon>
        <taxon>Metazoa</taxon>
        <taxon>Ecdysozoa</taxon>
        <taxon>Nematoda</taxon>
        <taxon>Chromadorea</taxon>
        <taxon>Rhabditida</taxon>
        <taxon>Tylenchina</taxon>
        <taxon>Tylenchomorpha</taxon>
        <taxon>Tylenchoidea</taxon>
        <taxon>Meloidogynidae</taxon>
        <taxon>Meloidogyninae</taxon>
        <taxon>Meloidogyne</taxon>
    </lineage>
</organism>
<dbReference type="EMBL" id="CAJEWN010000063">
    <property type="protein sequence ID" value="CAD2156700.1"/>
    <property type="molecule type" value="Genomic_DNA"/>
</dbReference>
<accession>A0A6V7UFK7</accession>
<gene>
    <name evidence="1" type="ORF">MENT_LOCUS12342</name>
</gene>
<evidence type="ECO:0000313" key="1">
    <source>
        <dbReference type="EMBL" id="CAD2156700.1"/>
    </source>
</evidence>
<proteinExistence type="predicted"/>
<reference evidence="1 2" key="1">
    <citation type="submission" date="2020-08" db="EMBL/GenBank/DDBJ databases">
        <authorList>
            <person name="Koutsovoulos G."/>
            <person name="Danchin GJ E."/>
        </authorList>
    </citation>
    <scope>NUCLEOTIDE SEQUENCE [LARGE SCALE GENOMIC DNA]</scope>
</reference>